<dbReference type="CDD" id="cd04301">
    <property type="entry name" value="NAT_SF"/>
    <property type="match status" value="1"/>
</dbReference>
<dbReference type="SUPFAM" id="SSF55729">
    <property type="entry name" value="Acyl-CoA N-acyltransferases (Nat)"/>
    <property type="match status" value="1"/>
</dbReference>
<dbReference type="Gene3D" id="3.40.630.30">
    <property type="match status" value="1"/>
</dbReference>
<dbReference type="EC" id="2.3.1.-" evidence="4"/>
<dbReference type="InterPro" id="IPR016181">
    <property type="entry name" value="Acyl_CoA_acyltransferase"/>
</dbReference>
<sequence>MALKIIDYDSKEYWKMVELRNEILRKPLGMTLNEQDIQADKDHILIGAFEDDELLGCCILVRGQEGSAILRQMAVRSQLQGKGIGRALIEFAETIARDSGYSEIAMDARASAVGFYEKMGYRPCSEPFEKVSIPHVLMKKRI</sequence>
<proteinExistence type="predicted"/>
<evidence type="ECO:0000313" key="4">
    <source>
        <dbReference type="EMBL" id="MEE6187595.1"/>
    </source>
</evidence>
<organism evidence="4 5">
    <name type="scientific">Niabella digestorum</name>
    <dbReference type="NCBI Taxonomy" id="3117701"/>
    <lineage>
        <taxon>Bacteria</taxon>
        <taxon>Pseudomonadati</taxon>
        <taxon>Bacteroidota</taxon>
        <taxon>Chitinophagia</taxon>
        <taxon>Chitinophagales</taxon>
        <taxon>Chitinophagaceae</taxon>
        <taxon>Niabella</taxon>
    </lineage>
</organism>
<dbReference type="RefSeq" id="WP_330975004.1">
    <property type="nucleotide sequence ID" value="NZ_JAZGLY010000005.1"/>
</dbReference>
<keyword evidence="2 4" id="KW-0012">Acyltransferase</keyword>
<dbReference type="Pfam" id="PF13673">
    <property type="entry name" value="Acetyltransf_10"/>
    <property type="match status" value="1"/>
</dbReference>
<evidence type="ECO:0000313" key="5">
    <source>
        <dbReference type="Proteomes" id="UP001357452"/>
    </source>
</evidence>
<dbReference type="PANTHER" id="PTHR43877">
    <property type="entry name" value="AMINOALKYLPHOSPHONATE N-ACETYLTRANSFERASE-RELATED-RELATED"/>
    <property type="match status" value="1"/>
</dbReference>
<dbReference type="PROSITE" id="PS51186">
    <property type="entry name" value="GNAT"/>
    <property type="match status" value="1"/>
</dbReference>
<keyword evidence="1 4" id="KW-0808">Transferase</keyword>
<feature type="domain" description="N-acetyltransferase" evidence="3">
    <location>
        <begin position="3"/>
        <end position="142"/>
    </location>
</feature>
<evidence type="ECO:0000256" key="2">
    <source>
        <dbReference type="ARBA" id="ARBA00023315"/>
    </source>
</evidence>
<reference evidence="4 5" key="1">
    <citation type="submission" date="2024-01" db="EMBL/GenBank/DDBJ databases">
        <title>Niabella digestum sp. nov., isolated from waste digestion system.</title>
        <authorList>
            <person name="Zhang L."/>
        </authorList>
    </citation>
    <scope>NUCLEOTIDE SEQUENCE [LARGE SCALE GENOMIC DNA]</scope>
    <source>
        <strain evidence="4 5">A18</strain>
    </source>
</reference>
<name>A0ABU7RHY3_9BACT</name>
<dbReference type="InterPro" id="IPR000182">
    <property type="entry name" value="GNAT_dom"/>
</dbReference>
<accession>A0ABU7RHY3</accession>
<keyword evidence="5" id="KW-1185">Reference proteome</keyword>
<dbReference type="InterPro" id="IPR050832">
    <property type="entry name" value="Bact_Acetyltransf"/>
</dbReference>
<protein>
    <submittedName>
        <fullName evidence="4">GNAT family N-acetyltransferase</fullName>
        <ecNumber evidence="4">2.3.1.-</ecNumber>
    </submittedName>
</protein>
<comment type="caution">
    <text evidence="4">The sequence shown here is derived from an EMBL/GenBank/DDBJ whole genome shotgun (WGS) entry which is preliminary data.</text>
</comment>
<dbReference type="EMBL" id="JAZGLY010000005">
    <property type="protein sequence ID" value="MEE6187595.1"/>
    <property type="molecule type" value="Genomic_DNA"/>
</dbReference>
<dbReference type="GO" id="GO:0016746">
    <property type="term" value="F:acyltransferase activity"/>
    <property type="evidence" value="ECO:0007669"/>
    <property type="project" value="UniProtKB-KW"/>
</dbReference>
<evidence type="ECO:0000259" key="3">
    <source>
        <dbReference type="PROSITE" id="PS51186"/>
    </source>
</evidence>
<gene>
    <name evidence="4" type="ORF">V2H41_09945</name>
</gene>
<evidence type="ECO:0000256" key="1">
    <source>
        <dbReference type="ARBA" id="ARBA00022679"/>
    </source>
</evidence>
<dbReference type="Proteomes" id="UP001357452">
    <property type="component" value="Unassembled WGS sequence"/>
</dbReference>
<dbReference type="PANTHER" id="PTHR43877:SF1">
    <property type="entry name" value="ACETYLTRANSFERASE"/>
    <property type="match status" value="1"/>
</dbReference>